<dbReference type="Pfam" id="PF12840">
    <property type="entry name" value="HTH_20"/>
    <property type="match status" value="1"/>
</dbReference>
<dbReference type="EMBL" id="JBHRXX010000005">
    <property type="protein sequence ID" value="MFC3684378.1"/>
    <property type="molecule type" value="Genomic_DNA"/>
</dbReference>
<dbReference type="Gene3D" id="1.10.10.10">
    <property type="entry name" value="Winged helix-like DNA-binding domain superfamily/Winged helix DNA-binding domain"/>
    <property type="match status" value="1"/>
</dbReference>
<dbReference type="InterPro" id="IPR011991">
    <property type="entry name" value="ArsR-like_HTH"/>
</dbReference>
<dbReference type="InterPro" id="IPR036390">
    <property type="entry name" value="WH_DNA-bd_sf"/>
</dbReference>
<dbReference type="Proteomes" id="UP001595729">
    <property type="component" value="Unassembled WGS sequence"/>
</dbReference>
<proteinExistence type="predicted"/>
<dbReference type="InterPro" id="IPR001845">
    <property type="entry name" value="HTH_ArsR_DNA-bd_dom"/>
</dbReference>
<evidence type="ECO:0000313" key="4">
    <source>
        <dbReference type="Proteomes" id="UP001595729"/>
    </source>
</evidence>
<evidence type="ECO:0000313" key="3">
    <source>
        <dbReference type="EMBL" id="MFC3684378.1"/>
    </source>
</evidence>
<sequence length="139" mass="15252">MVELQESQLDAVFHALGDPTRRQMLHRLAQGEQTVGQLAEPLSMSLAAASKHIKALEGAGLISREVLGRIHVCHLNAAPLRAADEWLRRYEAFWNARLDRLEALLLEEGAAASASDAAPSRRQRSTAPKTSPPPKRSSR</sequence>
<feature type="compositionally biased region" description="Low complexity" evidence="1">
    <location>
        <begin position="111"/>
        <end position="129"/>
    </location>
</feature>
<gene>
    <name evidence="3" type="ORF">ACFOPI_12300</name>
</gene>
<dbReference type="SMART" id="SM00418">
    <property type="entry name" value="HTH_ARSR"/>
    <property type="match status" value="1"/>
</dbReference>
<dbReference type="RefSeq" id="WP_382174225.1">
    <property type="nucleotide sequence ID" value="NZ_JBHRXX010000005.1"/>
</dbReference>
<keyword evidence="4" id="KW-1185">Reference proteome</keyword>
<comment type="caution">
    <text evidence="3">The sequence shown here is derived from an EMBL/GenBank/DDBJ whole genome shotgun (WGS) entry which is preliminary data.</text>
</comment>
<dbReference type="InterPro" id="IPR036388">
    <property type="entry name" value="WH-like_DNA-bd_sf"/>
</dbReference>
<feature type="region of interest" description="Disordered" evidence="1">
    <location>
        <begin position="111"/>
        <end position="139"/>
    </location>
</feature>
<dbReference type="CDD" id="cd00090">
    <property type="entry name" value="HTH_ARSR"/>
    <property type="match status" value="1"/>
</dbReference>
<dbReference type="SUPFAM" id="SSF46785">
    <property type="entry name" value="Winged helix' DNA-binding domain"/>
    <property type="match status" value="1"/>
</dbReference>
<dbReference type="PANTHER" id="PTHR38600:SF2">
    <property type="entry name" value="SLL0088 PROTEIN"/>
    <property type="match status" value="1"/>
</dbReference>
<reference evidence="4" key="1">
    <citation type="journal article" date="2019" name="Int. J. Syst. Evol. Microbiol.">
        <title>The Global Catalogue of Microorganisms (GCM) 10K type strain sequencing project: providing services to taxonomists for standard genome sequencing and annotation.</title>
        <authorList>
            <consortium name="The Broad Institute Genomics Platform"/>
            <consortium name="The Broad Institute Genome Sequencing Center for Infectious Disease"/>
            <person name="Wu L."/>
            <person name="Ma J."/>
        </authorList>
    </citation>
    <scope>NUCLEOTIDE SEQUENCE [LARGE SCALE GENOMIC DNA]</scope>
    <source>
        <strain evidence="4">KCTC 42501</strain>
    </source>
</reference>
<feature type="compositionally biased region" description="Pro residues" evidence="1">
    <location>
        <begin position="130"/>
        <end position="139"/>
    </location>
</feature>
<dbReference type="PROSITE" id="PS50987">
    <property type="entry name" value="HTH_ARSR_2"/>
    <property type="match status" value="1"/>
</dbReference>
<name>A0ABV7W3H3_9BURK</name>
<accession>A0ABV7W3H3</accession>
<organism evidence="3 4">
    <name type="scientific">Hydrogenophaga luteola</name>
    <dbReference type="NCBI Taxonomy" id="1591122"/>
    <lineage>
        <taxon>Bacteria</taxon>
        <taxon>Pseudomonadati</taxon>
        <taxon>Pseudomonadota</taxon>
        <taxon>Betaproteobacteria</taxon>
        <taxon>Burkholderiales</taxon>
        <taxon>Comamonadaceae</taxon>
        <taxon>Hydrogenophaga</taxon>
    </lineage>
</organism>
<feature type="domain" description="HTH arsR-type" evidence="2">
    <location>
        <begin position="1"/>
        <end position="95"/>
    </location>
</feature>
<evidence type="ECO:0000259" key="2">
    <source>
        <dbReference type="PROSITE" id="PS50987"/>
    </source>
</evidence>
<protein>
    <submittedName>
        <fullName evidence="3">ArsR/SmtB family transcription factor</fullName>
    </submittedName>
</protein>
<dbReference type="NCBIfam" id="NF033788">
    <property type="entry name" value="HTH_metalloreg"/>
    <property type="match status" value="1"/>
</dbReference>
<dbReference type="PANTHER" id="PTHR38600">
    <property type="entry name" value="TRANSCRIPTIONAL REGULATORY PROTEIN"/>
    <property type="match status" value="1"/>
</dbReference>
<evidence type="ECO:0000256" key="1">
    <source>
        <dbReference type="SAM" id="MobiDB-lite"/>
    </source>
</evidence>